<evidence type="ECO:0000256" key="1">
    <source>
        <dbReference type="ARBA" id="ARBA00004496"/>
    </source>
</evidence>
<dbReference type="InterPro" id="IPR000010">
    <property type="entry name" value="Cystatin_dom"/>
</dbReference>
<dbReference type="InterPro" id="IPR018073">
    <property type="entry name" value="Prot_inh_cystat_CS"/>
</dbReference>
<dbReference type="PANTHER" id="PTHR11414:SF20">
    <property type="entry name" value="CYSTATIN-A"/>
    <property type="match status" value="1"/>
</dbReference>
<dbReference type="SMART" id="SM00043">
    <property type="entry name" value="CY"/>
    <property type="match status" value="1"/>
</dbReference>
<dbReference type="PANTHER" id="PTHR11414">
    <property type="entry name" value="CYSTATIN FAMILY MEMBER"/>
    <property type="match status" value="1"/>
</dbReference>
<dbReference type="FunFam" id="3.10.450.10:FF:000001">
    <property type="entry name" value="Cystatin-A"/>
    <property type="match status" value="1"/>
</dbReference>
<evidence type="ECO:0000256" key="4">
    <source>
        <dbReference type="ARBA" id="ARBA00022690"/>
    </source>
</evidence>
<dbReference type="SUPFAM" id="SSF54403">
    <property type="entry name" value="Cystatin/monellin"/>
    <property type="match status" value="1"/>
</dbReference>
<evidence type="ECO:0000256" key="3">
    <source>
        <dbReference type="ARBA" id="ARBA00022490"/>
    </source>
</evidence>
<protein>
    <recommendedName>
        <fullName evidence="6">Cystatin domain-containing protein</fullName>
    </recommendedName>
</protein>
<dbReference type="GO" id="GO:0005829">
    <property type="term" value="C:cytosol"/>
    <property type="evidence" value="ECO:0007669"/>
    <property type="project" value="TreeGrafter"/>
</dbReference>
<keyword evidence="3" id="KW-0963">Cytoplasm</keyword>
<reference evidence="7" key="1">
    <citation type="submission" date="2025-08" db="UniProtKB">
        <authorList>
            <consortium name="Ensembl"/>
        </authorList>
    </citation>
    <scope>IDENTIFICATION</scope>
</reference>
<name>A0A8D2Q547_VARKO</name>
<sequence>MAERMVGGLSDPAPATPEVQEIANKVKGQLEQVTNTSYSIFQAISYSTQVVSGTNYVIKVSVQHGDAATDYVHLWVFQALPCYGGGLKLSRYQLGKTRDDPIP</sequence>
<evidence type="ECO:0000313" key="7">
    <source>
        <dbReference type="Ensembl" id="ENSVKKP00000020272.1"/>
    </source>
</evidence>
<evidence type="ECO:0000259" key="6">
    <source>
        <dbReference type="SMART" id="SM00043"/>
    </source>
</evidence>
<proteinExistence type="inferred from homology"/>
<keyword evidence="5" id="KW-0789">Thiol protease inhibitor</keyword>
<keyword evidence="4" id="KW-0646">Protease inhibitor</keyword>
<dbReference type="Ensembl" id="ENSVKKT00000020774.1">
    <property type="protein sequence ID" value="ENSVKKP00000020272.1"/>
    <property type="gene ID" value="ENSVKKG00000013666.1"/>
</dbReference>
<dbReference type="GO" id="GO:0004869">
    <property type="term" value="F:cysteine-type endopeptidase inhibitor activity"/>
    <property type="evidence" value="ECO:0007669"/>
    <property type="project" value="UniProtKB-KW"/>
</dbReference>
<reference evidence="7" key="2">
    <citation type="submission" date="2025-09" db="UniProtKB">
        <authorList>
            <consortium name="Ensembl"/>
        </authorList>
    </citation>
    <scope>IDENTIFICATION</scope>
</reference>
<dbReference type="PROSITE" id="PS00287">
    <property type="entry name" value="CYSTATIN"/>
    <property type="match status" value="1"/>
</dbReference>
<comment type="similarity">
    <text evidence="2">Belongs to the cystatin family.</text>
</comment>
<dbReference type="Gene3D" id="3.10.450.10">
    <property type="match status" value="1"/>
</dbReference>
<comment type="subcellular location">
    <subcellularLocation>
        <location evidence="1">Cytoplasm</location>
    </subcellularLocation>
</comment>
<dbReference type="Proteomes" id="UP000694545">
    <property type="component" value="Unplaced"/>
</dbReference>
<accession>A0A8D2Q547</accession>
<dbReference type="CDD" id="cd00042">
    <property type="entry name" value="CY"/>
    <property type="match status" value="1"/>
</dbReference>
<evidence type="ECO:0000313" key="8">
    <source>
        <dbReference type="Proteomes" id="UP000694545"/>
    </source>
</evidence>
<dbReference type="Pfam" id="PF00031">
    <property type="entry name" value="Cystatin"/>
    <property type="match status" value="1"/>
</dbReference>
<dbReference type="AlphaFoldDB" id="A0A8D2Q547"/>
<dbReference type="OMA" id="EEPICHF"/>
<dbReference type="PRINTS" id="PR00295">
    <property type="entry name" value="STEFINA"/>
</dbReference>
<dbReference type="InterPro" id="IPR001713">
    <property type="entry name" value="Prot_inh_stefin"/>
</dbReference>
<organism evidence="7 8">
    <name type="scientific">Varanus komodoensis</name>
    <name type="common">Komodo dragon</name>
    <dbReference type="NCBI Taxonomy" id="61221"/>
    <lineage>
        <taxon>Eukaryota</taxon>
        <taxon>Metazoa</taxon>
        <taxon>Chordata</taxon>
        <taxon>Craniata</taxon>
        <taxon>Vertebrata</taxon>
        <taxon>Euteleostomi</taxon>
        <taxon>Lepidosauria</taxon>
        <taxon>Squamata</taxon>
        <taxon>Bifurcata</taxon>
        <taxon>Unidentata</taxon>
        <taxon>Episquamata</taxon>
        <taxon>Toxicofera</taxon>
        <taxon>Anguimorpha</taxon>
        <taxon>Paleoanguimorpha</taxon>
        <taxon>Varanoidea</taxon>
        <taxon>Varanidae</taxon>
        <taxon>Varanus</taxon>
    </lineage>
</organism>
<keyword evidence="8" id="KW-1185">Reference proteome</keyword>
<dbReference type="InterPro" id="IPR046350">
    <property type="entry name" value="Cystatin_sf"/>
</dbReference>
<feature type="domain" description="Cystatin" evidence="6">
    <location>
        <begin position="4"/>
        <end position="83"/>
    </location>
</feature>
<evidence type="ECO:0000256" key="5">
    <source>
        <dbReference type="ARBA" id="ARBA00022704"/>
    </source>
</evidence>
<evidence type="ECO:0000256" key="2">
    <source>
        <dbReference type="ARBA" id="ARBA00009403"/>
    </source>
</evidence>